<accession>A0A3M9NHM9</accession>
<dbReference type="OrthoDB" id="667243at2"/>
<evidence type="ECO:0000259" key="1">
    <source>
        <dbReference type="Pfam" id="PF01740"/>
    </source>
</evidence>
<evidence type="ECO:0000313" key="2">
    <source>
        <dbReference type="EMBL" id="RNI36965.1"/>
    </source>
</evidence>
<dbReference type="Gene3D" id="3.30.750.24">
    <property type="entry name" value="STAS domain"/>
    <property type="match status" value="1"/>
</dbReference>
<dbReference type="RefSeq" id="WP_123120448.1">
    <property type="nucleotide sequence ID" value="NZ_RJJR01000006.1"/>
</dbReference>
<dbReference type="EMBL" id="RJJR01000006">
    <property type="protein sequence ID" value="RNI36965.1"/>
    <property type="molecule type" value="Genomic_DNA"/>
</dbReference>
<comment type="caution">
    <text evidence="2">The sequence shown here is derived from an EMBL/GenBank/DDBJ whole genome shotgun (WGS) entry which is preliminary data.</text>
</comment>
<proteinExistence type="predicted"/>
<name>A0A3M9NHM9_9BACT</name>
<dbReference type="SUPFAM" id="SSF52091">
    <property type="entry name" value="SpoIIaa-like"/>
    <property type="match status" value="1"/>
</dbReference>
<feature type="domain" description="STAS" evidence="1">
    <location>
        <begin position="4"/>
        <end position="107"/>
    </location>
</feature>
<keyword evidence="3" id="KW-1185">Reference proteome</keyword>
<dbReference type="Proteomes" id="UP000267223">
    <property type="component" value="Unassembled WGS sequence"/>
</dbReference>
<dbReference type="Pfam" id="PF01740">
    <property type="entry name" value="STAS"/>
    <property type="match status" value="1"/>
</dbReference>
<dbReference type="AlphaFoldDB" id="A0A3M9NHM9"/>
<dbReference type="InterPro" id="IPR002645">
    <property type="entry name" value="STAS_dom"/>
</dbReference>
<organism evidence="2 3">
    <name type="scientific">Hanamia caeni</name>
    <dbReference type="NCBI Taxonomy" id="2294116"/>
    <lineage>
        <taxon>Bacteria</taxon>
        <taxon>Pseudomonadati</taxon>
        <taxon>Bacteroidota</taxon>
        <taxon>Chitinophagia</taxon>
        <taxon>Chitinophagales</taxon>
        <taxon>Chitinophagaceae</taxon>
        <taxon>Hanamia</taxon>
    </lineage>
</organism>
<evidence type="ECO:0000313" key="3">
    <source>
        <dbReference type="Proteomes" id="UP000267223"/>
    </source>
</evidence>
<sequence length="121" mass="14219">MKVKIDTKEKMYVITLQENKLTANMTEDLRKILLNYLKETPANVIINFRQVNEMELEIAKLLAVIQQRFYDENHSLVYCHLKPEVADFLDSIDVLEILNVTPTESEASDIVQMEEIEREYL</sequence>
<gene>
    <name evidence="2" type="ORF">EFY79_09070</name>
</gene>
<protein>
    <submittedName>
        <fullName evidence="2">Anti-anti-sigma factor</fullName>
    </submittedName>
</protein>
<reference evidence="2 3" key="1">
    <citation type="submission" date="2018-11" db="EMBL/GenBank/DDBJ databases">
        <title>Draft genome sequence of Ferruginibacter sp. BO-59.</title>
        <authorList>
            <person name="Im W.T."/>
        </authorList>
    </citation>
    <scope>NUCLEOTIDE SEQUENCE [LARGE SCALE GENOMIC DNA]</scope>
    <source>
        <strain evidence="2 3">BO-59</strain>
    </source>
</reference>
<dbReference type="InterPro" id="IPR036513">
    <property type="entry name" value="STAS_dom_sf"/>
</dbReference>